<comment type="caution">
    <text evidence="1">The sequence shown here is derived from an EMBL/GenBank/DDBJ whole genome shotgun (WGS) entry which is preliminary data.</text>
</comment>
<dbReference type="EMBL" id="BSXT01010889">
    <property type="protein sequence ID" value="GMF82199.1"/>
    <property type="molecule type" value="Genomic_DNA"/>
</dbReference>
<dbReference type="Proteomes" id="UP001165121">
    <property type="component" value="Unassembled WGS sequence"/>
</dbReference>
<accession>A0A9W6YM12</accession>
<sequence>MGHVGACYTLSEVPYKHVQLAVPGYCVINSRVIYSSSRRSMAAEVRRHEGKTLDELKGCVQAGGRAALRN</sequence>
<gene>
    <name evidence="1" type="ORF">Pfra01_002882400</name>
</gene>
<keyword evidence="2" id="KW-1185">Reference proteome</keyword>
<evidence type="ECO:0000313" key="2">
    <source>
        <dbReference type="Proteomes" id="UP001165121"/>
    </source>
</evidence>
<name>A0A9W6YM12_9STRA</name>
<proteinExistence type="predicted"/>
<evidence type="ECO:0000313" key="1">
    <source>
        <dbReference type="EMBL" id="GMF82199.1"/>
    </source>
</evidence>
<reference evidence="1" key="1">
    <citation type="submission" date="2023-04" db="EMBL/GenBank/DDBJ databases">
        <title>Phytophthora fragariaefolia NBRC 109709.</title>
        <authorList>
            <person name="Ichikawa N."/>
            <person name="Sato H."/>
            <person name="Tonouchi N."/>
        </authorList>
    </citation>
    <scope>NUCLEOTIDE SEQUENCE</scope>
    <source>
        <strain evidence="1">NBRC 109709</strain>
    </source>
</reference>
<dbReference type="AlphaFoldDB" id="A0A9W6YM12"/>
<organism evidence="1 2">
    <name type="scientific">Phytophthora fragariaefolia</name>
    <dbReference type="NCBI Taxonomy" id="1490495"/>
    <lineage>
        <taxon>Eukaryota</taxon>
        <taxon>Sar</taxon>
        <taxon>Stramenopiles</taxon>
        <taxon>Oomycota</taxon>
        <taxon>Peronosporomycetes</taxon>
        <taxon>Peronosporales</taxon>
        <taxon>Peronosporaceae</taxon>
        <taxon>Phytophthora</taxon>
    </lineage>
</organism>
<protein>
    <submittedName>
        <fullName evidence="1">Unnamed protein product</fullName>
    </submittedName>
</protein>